<dbReference type="Pfam" id="PF00397">
    <property type="entry name" value="WW"/>
    <property type="match status" value="1"/>
</dbReference>
<dbReference type="InterPro" id="IPR036020">
    <property type="entry name" value="WW_dom_sf"/>
</dbReference>
<feature type="domain" description="WW" evidence="2">
    <location>
        <begin position="264"/>
        <end position="291"/>
    </location>
</feature>
<sequence>MSSLCLVALVGRSYKDSRAETLRQAAPNLRLNKAAGKQEYFYTPIPYYDYNDPCGALEEDGGYGRALCCSNELFPVLGGIDAVQLRFTGEVTYGSSEHTFMYKTTGGSKYMFWFSTRENMQTFSANPKWYFPQFGGFDIDTFCNDNMAGPNTITSKSIDPHKVSIRENVPYFFSSDESLARFERGEIDINACRLKYGLLFGDQAAPSVMNTQCFNLPAIQEMPAYDPYQAAAYNPYASATSAADQQAELGAEVAVAQPDGTPVWLRYISDSGEPFYYNVQTGESTWQVPVQESRPKQEAATPQMALADGISKESDAEDDVDKDLLAKVLKLFSSEKAKEMIASGTFDPESLLAQEFKKEGLVSSEDFLEPLVEEAGEVVVQQTQGVPVYVVKEQETKKEEESGKIAEMEHAEAEPVKEEEKEKDDKVDLVEEDEEAKESEETKKNEEEAAVDEEANANIAAAPFLPPLPSAEVAAPATSEEEALEVLEEALDNVKAPEAPERVEAPEDVVPPEAPEGIVAPEAPEDVEAPPEPQEVPVAVAVEASESMEEARKEEILLAPPVGVVSPPSLLQP</sequence>
<accession>A0A7S3UXD5</accession>
<dbReference type="PROSITE" id="PS50020">
    <property type="entry name" value="WW_DOMAIN_2"/>
    <property type="match status" value="1"/>
</dbReference>
<dbReference type="AlphaFoldDB" id="A0A7S3UXD5"/>
<name>A0A7S3UXD5_HETAK</name>
<evidence type="ECO:0000313" key="3">
    <source>
        <dbReference type="EMBL" id="CAE0626451.1"/>
    </source>
</evidence>
<evidence type="ECO:0000256" key="1">
    <source>
        <dbReference type="SAM" id="MobiDB-lite"/>
    </source>
</evidence>
<organism evidence="3">
    <name type="scientific">Heterosigma akashiwo</name>
    <name type="common">Chromophytic alga</name>
    <name type="synonym">Heterosigma carterae</name>
    <dbReference type="NCBI Taxonomy" id="2829"/>
    <lineage>
        <taxon>Eukaryota</taxon>
        <taxon>Sar</taxon>
        <taxon>Stramenopiles</taxon>
        <taxon>Ochrophyta</taxon>
        <taxon>Raphidophyceae</taxon>
        <taxon>Chattonellales</taxon>
        <taxon>Chattonellaceae</taxon>
        <taxon>Heterosigma</taxon>
    </lineage>
</organism>
<feature type="region of interest" description="Disordered" evidence="1">
    <location>
        <begin position="495"/>
        <end position="534"/>
    </location>
</feature>
<evidence type="ECO:0000259" key="2">
    <source>
        <dbReference type="PROSITE" id="PS50020"/>
    </source>
</evidence>
<dbReference type="SUPFAM" id="SSF51045">
    <property type="entry name" value="WW domain"/>
    <property type="match status" value="1"/>
</dbReference>
<dbReference type="Gene3D" id="2.20.70.10">
    <property type="match status" value="1"/>
</dbReference>
<feature type="compositionally biased region" description="Basic and acidic residues" evidence="1">
    <location>
        <begin position="392"/>
        <end position="429"/>
    </location>
</feature>
<proteinExistence type="predicted"/>
<protein>
    <recommendedName>
        <fullName evidence="2">WW domain-containing protein</fullName>
    </recommendedName>
</protein>
<dbReference type="PROSITE" id="PS01159">
    <property type="entry name" value="WW_DOMAIN_1"/>
    <property type="match status" value="1"/>
</dbReference>
<dbReference type="CDD" id="cd00201">
    <property type="entry name" value="WW"/>
    <property type="match status" value="1"/>
</dbReference>
<reference evidence="3" key="1">
    <citation type="submission" date="2021-01" db="EMBL/GenBank/DDBJ databases">
        <authorList>
            <person name="Corre E."/>
            <person name="Pelletier E."/>
            <person name="Niang G."/>
            <person name="Scheremetjew M."/>
            <person name="Finn R."/>
            <person name="Kale V."/>
            <person name="Holt S."/>
            <person name="Cochrane G."/>
            <person name="Meng A."/>
            <person name="Brown T."/>
            <person name="Cohen L."/>
        </authorList>
    </citation>
    <scope>NUCLEOTIDE SEQUENCE</scope>
    <source>
        <strain evidence="3">CCMP3107</strain>
    </source>
</reference>
<dbReference type="EMBL" id="HBIU01011637">
    <property type="protein sequence ID" value="CAE0626451.1"/>
    <property type="molecule type" value="Transcribed_RNA"/>
</dbReference>
<dbReference type="InterPro" id="IPR001202">
    <property type="entry name" value="WW_dom"/>
</dbReference>
<gene>
    <name evidence="3" type="ORF">HAKA00212_LOCUS5126</name>
</gene>
<dbReference type="SMART" id="SM00456">
    <property type="entry name" value="WW"/>
    <property type="match status" value="1"/>
</dbReference>
<feature type="region of interest" description="Disordered" evidence="1">
    <location>
        <begin position="389"/>
        <end position="481"/>
    </location>
</feature>